<accession>A0A835EC52</accession>
<keyword evidence="6" id="KW-1185">Reference proteome</keyword>
<comment type="similarity">
    <text evidence="1">Belongs to the PC-esterase family. TBL subfamily.</text>
</comment>
<evidence type="ECO:0000313" key="6">
    <source>
        <dbReference type="Proteomes" id="UP000636709"/>
    </source>
</evidence>
<proteinExistence type="inferred from homology"/>
<name>A0A835EC52_9POAL</name>
<dbReference type="InterPro" id="IPR026057">
    <property type="entry name" value="TBL_C"/>
</dbReference>
<evidence type="ECO:0000313" key="5">
    <source>
        <dbReference type="EMBL" id="KAF8672639.1"/>
    </source>
</evidence>
<protein>
    <recommendedName>
        <fullName evidence="4">Trichome birefringence-like C-terminal domain-containing protein</fullName>
    </recommendedName>
</protein>
<evidence type="ECO:0000256" key="1">
    <source>
        <dbReference type="ARBA" id="ARBA00007727"/>
    </source>
</evidence>
<keyword evidence="3" id="KW-0472">Membrane</keyword>
<dbReference type="GO" id="GO:0016413">
    <property type="term" value="F:O-acetyltransferase activity"/>
    <property type="evidence" value="ECO:0007669"/>
    <property type="project" value="InterPro"/>
</dbReference>
<dbReference type="InterPro" id="IPR029962">
    <property type="entry name" value="TBL"/>
</dbReference>
<keyword evidence="3" id="KW-0812">Transmembrane</keyword>
<feature type="region of interest" description="Disordered" evidence="2">
    <location>
        <begin position="88"/>
        <end position="138"/>
    </location>
</feature>
<dbReference type="GO" id="GO:0005794">
    <property type="term" value="C:Golgi apparatus"/>
    <property type="evidence" value="ECO:0007669"/>
    <property type="project" value="TreeGrafter"/>
</dbReference>
<dbReference type="PANTHER" id="PTHR32285:SF272">
    <property type="entry name" value="OS06G0273200 PROTEIN"/>
    <property type="match status" value="1"/>
</dbReference>
<feature type="transmembrane region" description="Helical" evidence="3">
    <location>
        <begin position="52"/>
        <end position="73"/>
    </location>
</feature>
<dbReference type="EMBL" id="JACEFO010002219">
    <property type="protein sequence ID" value="KAF8672639.1"/>
    <property type="molecule type" value="Genomic_DNA"/>
</dbReference>
<dbReference type="OrthoDB" id="630188at2759"/>
<evidence type="ECO:0000259" key="4">
    <source>
        <dbReference type="Pfam" id="PF13839"/>
    </source>
</evidence>
<gene>
    <name evidence="5" type="ORF">HU200_049332</name>
</gene>
<dbReference type="AlphaFoldDB" id="A0A835EC52"/>
<feature type="domain" description="Trichome birefringence-like C-terminal" evidence="4">
    <location>
        <begin position="152"/>
        <end position="413"/>
    </location>
</feature>
<sequence>MDYEGAAAAQPKDATPPPFISCPLFLERTIIAKLLLRRLIHSNAALRHVNPATATVSLPALLIGAVIIFSLLADRRAPFLNANLSTSSLASPSLPRPPARGGHPLSSAGFPRAATSSGATSGSPPTTTPGRAPELPQVWPPRPWVPKMALLRFDAAAFLDVDRGKSLAFVGDSLLCLLSKVAYPKDIFKKSHPEFRTLHYDSHDFTVSIFWSPFFEANKSRRLRRTAPDDAGFSYVVLSASNWFTRPSIFHDAADGPVVGCHYCLLPGVVDLTLRYSQRMAFRTALRALLTAGDGEFYGRTVVVRTVSPTSHFEGGEWDKGGDCRRTRPYAANETTMAGLDLDFHTHGAGGGAEAARVRLTLMDTTAAMLLRPDGHPSRHGHWAREDVTLYNDRVHWCLPGPIDVWNEMVFQMLLPD</sequence>
<keyword evidence="3" id="KW-1133">Transmembrane helix</keyword>
<evidence type="ECO:0000256" key="2">
    <source>
        <dbReference type="SAM" id="MobiDB-lite"/>
    </source>
</evidence>
<dbReference type="PANTHER" id="PTHR32285">
    <property type="entry name" value="PROTEIN TRICHOME BIREFRINGENCE-LIKE 9-RELATED"/>
    <property type="match status" value="1"/>
</dbReference>
<feature type="compositionally biased region" description="Low complexity" evidence="2">
    <location>
        <begin position="111"/>
        <end position="133"/>
    </location>
</feature>
<dbReference type="Proteomes" id="UP000636709">
    <property type="component" value="Unassembled WGS sequence"/>
</dbReference>
<comment type="caution">
    <text evidence="5">The sequence shown here is derived from an EMBL/GenBank/DDBJ whole genome shotgun (WGS) entry which is preliminary data.</text>
</comment>
<evidence type="ECO:0000256" key="3">
    <source>
        <dbReference type="SAM" id="Phobius"/>
    </source>
</evidence>
<dbReference type="Pfam" id="PF13839">
    <property type="entry name" value="PC-Esterase"/>
    <property type="match status" value="1"/>
</dbReference>
<organism evidence="5 6">
    <name type="scientific">Digitaria exilis</name>
    <dbReference type="NCBI Taxonomy" id="1010633"/>
    <lineage>
        <taxon>Eukaryota</taxon>
        <taxon>Viridiplantae</taxon>
        <taxon>Streptophyta</taxon>
        <taxon>Embryophyta</taxon>
        <taxon>Tracheophyta</taxon>
        <taxon>Spermatophyta</taxon>
        <taxon>Magnoliopsida</taxon>
        <taxon>Liliopsida</taxon>
        <taxon>Poales</taxon>
        <taxon>Poaceae</taxon>
        <taxon>PACMAD clade</taxon>
        <taxon>Panicoideae</taxon>
        <taxon>Panicodae</taxon>
        <taxon>Paniceae</taxon>
        <taxon>Anthephorinae</taxon>
        <taxon>Digitaria</taxon>
    </lineage>
</organism>
<reference evidence="5" key="1">
    <citation type="submission" date="2020-07" db="EMBL/GenBank/DDBJ databases">
        <title>Genome sequence and genetic diversity analysis of an under-domesticated orphan crop, white fonio (Digitaria exilis).</title>
        <authorList>
            <person name="Bennetzen J.L."/>
            <person name="Chen S."/>
            <person name="Ma X."/>
            <person name="Wang X."/>
            <person name="Yssel A.E.J."/>
            <person name="Chaluvadi S.R."/>
            <person name="Johnson M."/>
            <person name="Gangashetty P."/>
            <person name="Hamidou F."/>
            <person name="Sanogo M.D."/>
            <person name="Zwaenepoel A."/>
            <person name="Wallace J."/>
            <person name="Van De Peer Y."/>
            <person name="Van Deynze A."/>
        </authorList>
    </citation>
    <scope>NUCLEOTIDE SEQUENCE</scope>
    <source>
        <tissue evidence="5">Leaves</tissue>
    </source>
</reference>